<evidence type="ECO:0000313" key="2">
    <source>
        <dbReference type="Proteomes" id="UP001202328"/>
    </source>
</evidence>
<organism evidence="1 2">
    <name type="scientific">Papaver atlanticum</name>
    <dbReference type="NCBI Taxonomy" id="357466"/>
    <lineage>
        <taxon>Eukaryota</taxon>
        <taxon>Viridiplantae</taxon>
        <taxon>Streptophyta</taxon>
        <taxon>Embryophyta</taxon>
        <taxon>Tracheophyta</taxon>
        <taxon>Spermatophyta</taxon>
        <taxon>Magnoliopsida</taxon>
        <taxon>Ranunculales</taxon>
        <taxon>Papaveraceae</taxon>
        <taxon>Papaveroideae</taxon>
        <taxon>Papaver</taxon>
    </lineage>
</organism>
<dbReference type="EMBL" id="JAJJMB010017633">
    <property type="protein sequence ID" value="KAI3836787.1"/>
    <property type="molecule type" value="Genomic_DNA"/>
</dbReference>
<evidence type="ECO:0000313" key="1">
    <source>
        <dbReference type="EMBL" id="KAI3836787.1"/>
    </source>
</evidence>
<dbReference type="AlphaFoldDB" id="A0AAD4RW26"/>
<comment type="caution">
    <text evidence="1">The sequence shown here is derived from an EMBL/GenBank/DDBJ whole genome shotgun (WGS) entry which is preliminary data.</text>
</comment>
<reference evidence="1" key="1">
    <citation type="submission" date="2022-04" db="EMBL/GenBank/DDBJ databases">
        <title>A functionally conserved STORR gene fusion in Papaver species that diverged 16.8 million years ago.</title>
        <authorList>
            <person name="Catania T."/>
        </authorList>
    </citation>
    <scope>NUCLEOTIDE SEQUENCE</scope>
    <source>
        <strain evidence="1">S-188037</strain>
    </source>
</reference>
<dbReference type="Proteomes" id="UP001202328">
    <property type="component" value="Unassembled WGS sequence"/>
</dbReference>
<protein>
    <submittedName>
        <fullName evidence="1">Uncharacterized protein</fullName>
    </submittedName>
</protein>
<gene>
    <name evidence="1" type="ORF">MKW98_005120</name>
</gene>
<proteinExistence type="predicted"/>
<keyword evidence="2" id="KW-1185">Reference proteome</keyword>
<name>A0AAD4RW26_9MAGN</name>
<sequence>MSNFAENTGINTIAVFPLLVNTTSHSVATEMSCYGQKDGYDRRSLDDELVVEKPQSTGDMQGGGDHLRDPPYKIYERLGGIDVVGQTALSPPYSMGVLVTPQRF</sequence>
<accession>A0AAD4RW26</accession>